<evidence type="ECO:0000256" key="3">
    <source>
        <dbReference type="ARBA" id="ARBA00007422"/>
    </source>
</evidence>
<dbReference type="InterPro" id="IPR022896">
    <property type="entry name" value="TrioseP_Isoase_bac/euk"/>
</dbReference>
<dbReference type="GO" id="GO:0005829">
    <property type="term" value="C:cytosol"/>
    <property type="evidence" value="ECO:0007669"/>
    <property type="project" value="TreeGrafter"/>
</dbReference>
<feature type="transmembrane region" description="Helical" evidence="12">
    <location>
        <begin position="28"/>
        <end position="47"/>
    </location>
</feature>
<feature type="active site" description="Proton acceptor" evidence="11">
    <location>
        <position position="625"/>
    </location>
</feature>
<keyword evidence="5 11" id="KW-0963">Cytoplasm</keyword>
<dbReference type="InterPro" id="IPR035990">
    <property type="entry name" value="TIM_sf"/>
</dbReference>
<dbReference type="NCBIfam" id="NF045576">
    <property type="entry name" value="BT_3928_fam"/>
    <property type="match status" value="1"/>
</dbReference>
<feature type="transmembrane region" description="Helical" evidence="12">
    <location>
        <begin position="176"/>
        <end position="197"/>
    </location>
</feature>
<evidence type="ECO:0000256" key="6">
    <source>
        <dbReference type="ARBA" id="ARBA00022692"/>
    </source>
</evidence>
<comment type="pathway">
    <text evidence="2 11">Carbohydrate degradation; glycolysis; D-glyceraldehyde 3-phosphate from glycerone phosphate: step 1/1.</text>
</comment>
<evidence type="ECO:0000256" key="7">
    <source>
        <dbReference type="ARBA" id="ARBA00022989"/>
    </source>
</evidence>
<dbReference type="UniPathway" id="UPA00109">
    <property type="reaction ID" value="UER00189"/>
</dbReference>
<dbReference type="InterPro" id="IPR020861">
    <property type="entry name" value="Triosephosphate_isomerase_AS"/>
</dbReference>
<dbReference type="UniPathway" id="UPA00138"/>
<comment type="catalytic activity">
    <reaction evidence="11">
        <text>D-glyceraldehyde 3-phosphate = dihydroxyacetone phosphate</text>
        <dbReference type="Rhea" id="RHEA:18585"/>
        <dbReference type="ChEBI" id="CHEBI:57642"/>
        <dbReference type="ChEBI" id="CHEBI:59776"/>
        <dbReference type="EC" id="5.3.1.1"/>
    </reaction>
</comment>
<feature type="transmembrane region" description="Helical" evidence="12">
    <location>
        <begin position="106"/>
        <end position="125"/>
    </location>
</feature>
<accession>A0A432LKQ0</accession>
<feature type="active site" description="Electrophile" evidence="11">
    <location>
        <position position="553"/>
    </location>
</feature>
<sequence>MNEGKNETNGRTAEETVVSRTTLFVQHAIVNLCRLVVAVTFIVSGFVKAIDPLGTQYKIEDYAAAVGIMQPAGSLATLGLSVALSAVEFSLGVLLLFAIHRRVVSRITAVFMAIMTIITLWLWIAEPVKDCGCFGDAIHISNAQTLMKNIVLLASAVIVAWRPLQMVRFISRSNQWIVINYTVLFIVGVSIYCLYMLPLFDFRPYHIGADIKKGMEMPPGEKGPEFETTFIMEKDGERREFSLDNYPDSTWTFIDSKTVQVSEGYVPPIHDFSVVMQPDGVDVTEDLLANKDYTFLLVSPQLEKADDSNFGDIDRIYEYATGNGMNFIGLTASSDEAISRWRDITGAEYDFGITDGTTLKTMIRSNPGLFLLKEGRVIGKWSHNDLPDPASQEFKALIKNGIDNGNFDTAKKVVKVVIWFVIPLFLLTLADRLWAWSSIVRNTRKKNKLYKLLKKKKMRKKIVAGNWKMNLNLQEGVALAKELNEALTAEKPNCDVIICTPFIHLASVAQAIDQNVLALGAENCADKEKGAYTGEVSAEMVKSTGAQYVIIGHSERRSYYAETPEILKEKVLLALKNGLKVIFCIGESLEEREANKQNEVVKAELEGSVFNLSEEDFRKIIIAYEPIWAIGTGKTATSDQAEEIHAYIRSIIAEKYGKAVAEDTSILYGGSCKASNAPELFAKPDIDGGLIGGAALKAADFRGIIDAWK</sequence>
<evidence type="ECO:0000256" key="12">
    <source>
        <dbReference type="SAM" id="Phobius"/>
    </source>
</evidence>
<dbReference type="OrthoDB" id="9809429at2"/>
<evidence type="ECO:0000256" key="4">
    <source>
        <dbReference type="ARBA" id="ARBA00022432"/>
    </source>
</evidence>
<keyword evidence="15" id="KW-1185">Reference proteome</keyword>
<dbReference type="GO" id="GO:0006094">
    <property type="term" value="P:gluconeogenesis"/>
    <property type="evidence" value="ECO:0007669"/>
    <property type="project" value="UniProtKB-UniRule"/>
</dbReference>
<dbReference type="Proteomes" id="UP000278983">
    <property type="component" value="Unassembled WGS sequence"/>
</dbReference>
<evidence type="ECO:0000256" key="1">
    <source>
        <dbReference type="ARBA" id="ARBA00004141"/>
    </source>
</evidence>
<feature type="domain" description="Methylamine utilisation protein MauE" evidence="13">
    <location>
        <begin position="28"/>
        <end position="161"/>
    </location>
</feature>
<keyword evidence="7 12" id="KW-1133">Transmembrane helix</keyword>
<dbReference type="FunFam" id="3.20.20.70:FF:000016">
    <property type="entry name" value="Triosephosphate isomerase"/>
    <property type="match status" value="1"/>
</dbReference>
<dbReference type="GO" id="GO:0004807">
    <property type="term" value="F:triose-phosphate isomerase activity"/>
    <property type="evidence" value="ECO:0007669"/>
    <property type="project" value="UniProtKB-UniRule"/>
</dbReference>
<dbReference type="RefSeq" id="WP_126678543.1">
    <property type="nucleotide sequence ID" value="NZ_RYYU01000001.1"/>
</dbReference>
<keyword evidence="6 12" id="KW-0812">Transmembrane</keyword>
<dbReference type="PANTHER" id="PTHR21139">
    <property type="entry name" value="TRIOSEPHOSPHATE ISOMERASE"/>
    <property type="match status" value="1"/>
</dbReference>
<dbReference type="Pfam" id="PF07291">
    <property type="entry name" value="MauE"/>
    <property type="match status" value="1"/>
</dbReference>
<dbReference type="AlphaFoldDB" id="A0A432LKQ0"/>
<keyword evidence="10 11" id="KW-0413">Isomerase</keyword>
<dbReference type="GO" id="GO:0019563">
    <property type="term" value="P:glycerol catabolic process"/>
    <property type="evidence" value="ECO:0007669"/>
    <property type="project" value="TreeGrafter"/>
</dbReference>
<comment type="similarity">
    <text evidence="3 11">Belongs to the triosephosphate isomerase family.</text>
</comment>
<comment type="subcellular location">
    <subcellularLocation>
        <location evidence="11">Cytoplasm</location>
    </subcellularLocation>
    <subcellularLocation>
        <location evidence="1">Membrane</location>
        <topology evidence="1">Multi-pass membrane protein</topology>
    </subcellularLocation>
</comment>
<organism evidence="14 15">
    <name type="scientific">Prevotella koreensis</name>
    <dbReference type="NCBI Taxonomy" id="2490854"/>
    <lineage>
        <taxon>Bacteria</taxon>
        <taxon>Pseudomonadati</taxon>
        <taxon>Bacteroidota</taxon>
        <taxon>Bacteroidia</taxon>
        <taxon>Bacteroidales</taxon>
        <taxon>Prevotellaceae</taxon>
        <taxon>Prevotella</taxon>
    </lineage>
</organism>
<dbReference type="SUPFAM" id="SSF51351">
    <property type="entry name" value="Triosephosphate isomerase (TIM)"/>
    <property type="match status" value="1"/>
</dbReference>
<keyword evidence="4 11" id="KW-0312">Gluconeogenesis</keyword>
<dbReference type="PROSITE" id="PS00171">
    <property type="entry name" value="TIM_1"/>
    <property type="match status" value="1"/>
</dbReference>
<gene>
    <name evidence="11" type="primary">tpiA</name>
    <name evidence="14" type="ORF">EHV08_06185</name>
</gene>
<feature type="binding site" evidence="11">
    <location>
        <position position="671"/>
    </location>
    <ligand>
        <name>substrate</name>
    </ligand>
</feature>
<feature type="binding site" evidence="11">
    <location>
        <position position="631"/>
    </location>
    <ligand>
        <name>substrate</name>
    </ligand>
</feature>
<evidence type="ECO:0000256" key="11">
    <source>
        <dbReference type="HAMAP-Rule" id="MF_00147"/>
    </source>
</evidence>
<comment type="caution">
    <text evidence="14">The sequence shown here is derived from an EMBL/GenBank/DDBJ whole genome shotgun (WGS) entry which is preliminary data.</text>
</comment>
<evidence type="ECO:0000313" key="14">
    <source>
        <dbReference type="EMBL" id="RUL59385.1"/>
    </source>
</evidence>
<comment type="function">
    <text evidence="11">Involved in the gluconeogenesis. Catalyzes stereospecifically the conversion of dihydroxyacetone phosphate (DHAP) to D-glyceraldehyde-3-phosphate (G3P).</text>
</comment>
<dbReference type="GO" id="GO:0030416">
    <property type="term" value="P:methylamine metabolic process"/>
    <property type="evidence" value="ECO:0007669"/>
    <property type="project" value="InterPro"/>
</dbReference>
<feature type="transmembrane region" description="Helical" evidence="12">
    <location>
        <begin position="145"/>
        <end position="164"/>
    </location>
</feature>
<dbReference type="GO" id="GO:0016020">
    <property type="term" value="C:membrane"/>
    <property type="evidence" value="ECO:0007669"/>
    <property type="project" value="UniProtKB-SubCell"/>
</dbReference>
<dbReference type="CDD" id="cd00311">
    <property type="entry name" value="TIM"/>
    <property type="match status" value="1"/>
</dbReference>
<evidence type="ECO:0000256" key="10">
    <source>
        <dbReference type="ARBA" id="ARBA00023235"/>
    </source>
</evidence>
<comment type="subunit">
    <text evidence="11">Homodimer.</text>
</comment>
<evidence type="ECO:0000313" key="15">
    <source>
        <dbReference type="Proteomes" id="UP000278983"/>
    </source>
</evidence>
<dbReference type="InterPro" id="IPR009908">
    <property type="entry name" value="Methylamine_util_MauE"/>
</dbReference>
<comment type="pathway">
    <text evidence="11">Carbohydrate biosynthesis; gluconeogenesis.</text>
</comment>
<proteinExistence type="inferred from homology"/>
<dbReference type="Gene3D" id="3.20.20.70">
    <property type="entry name" value="Aldolase class I"/>
    <property type="match status" value="1"/>
</dbReference>
<dbReference type="HAMAP" id="MF_00147_B">
    <property type="entry name" value="TIM_B"/>
    <property type="match status" value="1"/>
</dbReference>
<keyword evidence="9 11" id="KW-0324">Glycolysis</keyword>
<feature type="binding site" evidence="11">
    <location>
        <begin position="692"/>
        <end position="693"/>
    </location>
    <ligand>
        <name>substrate</name>
    </ligand>
</feature>
<dbReference type="Pfam" id="PF00121">
    <property type="entry name" value="TIM"/>
    <property type="match status" value="1"/>
</dbReference>
<dbReference type="EC" id="5.3.1.1" evidence="11"/>
<dbReference type="PROSITE" id="PS51440">
    <property type="entry name" value="TIM_2"/>
    <property type="match status" value="1"/>
</dbReference>
<evidence type="ECO:0000256" key="9">
    <source>
        <dbReference type="ARBA" id="ARBA00023152"/>
    </source>
</evidence>
<dbReference type="PANTHER" id="PTHR21139:SF42">
    <property type="entry name" value="TRIOSEPHOSPHATE ISOMERASE"/>
    <property type="match status" value="1"/>
</dbReference>
<feature type="binding site" evidence="11">
    <location>
        <begin position="466"/>
        <end position="468"/>
    </location>
    <ligand>
        <name>substrate</name>
    </ligand>
</feature>
<dbReference type="GO" id="GO:0006096">
    <property type="term" value="P:glycolytic process"/>
    <property type="evidence" value="ECO:0007669"/>
    <property type="project" value="UniProtKB-UniRule"/>
</dbReference>
<reference evidence="14 15" key="1">
    <citation type="submission" date="2018-12" db="EMBL/GenBank/DDBJ databases">
        <title>Genome sequencing of Prevotella sp. KCOM 3155 (= JS262).</title>
        <authorList>
            <person name="Kook J.-K."/>
            <person name="Park S.-N."/>
            <person name="Lim Y.K."/>
        </authorList>
    </citation>
    <scope>NUCLEOTIDE SEQUENCE [LARGE SCALE GENOMIC DNA]</scope>
    <source>
        <strain evidence="14 15">KCOM 3155</strain>
    </source>
</reference>
<dbReference type="InterPro" id="IPR000652">
    <property type="entry name" value="Triosephosphate_isomerase"/>
</dbReference>
<evidence type="ECO:0000256" key="8">
    <source>
        <dbReference type="ARBA" id="ARBA00023136"/>
    </source>
</evidence>
<evidence type="ECO:0000256" key="5">
    <source>
        <dbReference type="ARBA" id="ARBA00022490"/>
    </source>
</evidence>
<evidence type="ECO:0000256" key="2">
    <source>
        <dbReference type="ARBA" id="ARBA00004680"/>
    </source>
</evidence>
<dbReference type="InterPro" id="IPR013785">
    <property type="entry name" value="Aldolase_TIM"/>
</dbReference>
<dbReference type="GO" id="GO:0046166">
    <property type="term" value="P:glyceraldehyde-3-phosphate biosynthetic process"/>
    <property type="evidence" value="ECO:0007669"/>
    <property type="project" value="TreeGrafter"/>
</dbReference>
<dbReference type="EMBL" id="RYYU01000001">
    <property type="protein sequence ID" value="RUL59385.1"/>
    <property type="molecule type" value="Genomic_DNA"/>
</dbReference>
<keyword evidence="8 12" id="KW-0472">Membrane</keyword>
<feature type="transmembrane region" description="Helical" evidence="12">
    <location>
        <begin position="78"/>
        <end position="99"/>
    </location>
</feature>
<protein>
    <recommendedName>
        <fullName evidence="11">Triosephosphate isomerase</fullName>
        <shortName evidence="11">TIM</shortName>
        <shortName evidence="11">TPI</shortName>
        <ecNumber evidence="11">5.3.1.1</ecNumber>
    </recommendedName>
    <alternativeName>
        <fullName evidence="11">Triose-phosphate isomerase</fullName>
    </alternativeName>
</protein>
<evidence type="ECO:0000259" key="13">
    <source>
        <dbReference type="Pfam" id="PF07291"/>
    </source>
</evidence>
<dbReference type="NCBIfam" id="TIGR00419">
    <property type="entry name" value="tim"/>
    <property type="match status" value="1"/>
</dbReference>
<name>A0A432LKQ0_9BACT</name>